<keyword evidence="1" id="KW-0378">Hydrolase</keyword>
<dbReference type="Proteomes" id="UP000696184">
    <property type="component" value="Unassembled WGS sequence"/>
</dbReference>
<dbReference type="Pfam" id="PF06821">
    <property type="entry name" value="Ser_hydrolase"/>
    <property type="match status" value="1"/>
</dbReference>
<reference evidence="1 2" key="1">
    <citation type="submission" date="2020-08" db="EMBL/GenBank/DDBJ databases">
        <title>Description of Xenorhabdus lircayensis sp. nov., the symbiotic bacterium associated with the entomopathogenic nematode Steirnernema unicornum.</title>
        <authorList>
            <person name="Castaneda-Alvarez C."/>
            <person name="Prodan S."/>
            <person name="Zamorano A."/>
            <person name="San-Blas E."/>
            <person name="Aballay E."/>
        </authorList>
    </citation>
    <scope>NUCLEOTIDE SEQUENCE [LARGE SCALE GENOMIC DNA]</scope>
    <source>
        <strain evidence="1 2">VLS</strain>
    </source>
</reference>
<proteinExistence type="predicted"/>
<keyword evidence="2" id="KW-1185">Reference proteome</keyword>
<organism evidence="1 2">
    <name type="scientific">Xenorhabdus lircayensis</name>
    <dbReference type="NCBI Taxonomy" id="2763499"/>
    <lineage>
        <taxon>Bacteria</taxon>
        <taxon>Pseudomonadati</taxon>
        <taxon>Pseudomonadota</taxon>
        <taxon>Gammaproteobacteria</taxon>
        <taxon>Enterobacterales</taxon>
        <taxon>Morganellaceae</taxon>
        <taxon>Xenorhabdus</taxon>
    </lineage>
</organism>
<evidence type="ECO:0000313" key="2">
    <source>
        <dbReference type="Proteomes" id="UP000696184"/>
    </source>
</evidence>
<dbReference type="PANTHER" id="PTHR15394">
    <property type="entry name" value="SERINE HYDROLASE RBBP9"/>
    <property type="match status" value="1"/>
</dbReference>
<evidence type="ECO:0000313" key="1">
    <source>
        <dbReference type="EMBL" id="MBI6547546.1"/>
    </source>
</evidence>
<dbReference type="InterPro" id="IPR010662">
    <property type="entry name" value="RBBP9/YdeN"/>
</dbReference>
<dbReference type="GO" id="GO:0016787">
    <property type="term" value="F:hydrolase activity"/>
    <property type="evidence" value="ECO:0007669"/>
    <property type="project" value="UniProtKB-KW"/>
</dbReference>
<dbReference type="PANTHER" id="PTHR15394:SF3">
    <property type="entry name" value="SERINE HYDROLASE RBBP9"/>
    <property type="match status" value="1"/>
</dbReference>
<dbReference type="SUPFAM" id="SSF53474">
    <property type="entry name" value="alpha/beta-Hydrolases"/>
    <property type="match status" value="1"/>
</dbReference>
<name>A0ABS0U0Z6_9GAMM</name>
<dbReference type="EMBL" id="JACOII010000014">
    <property type="protein sequence ID" value="MBI6547546.1"/>
    <property type="molecule type" value="Genomic_DNA"/>
</dbReference>
<dbReference type="RefSeq" id="WP_198688353.1">
    <property type="nucleotide sequence ID" value="NZ_CAWPUD010000010.1"/>
</dbReference>
<comment type="caution">
    <text evidence="1">The sequence shown here is derived from an EMBL/GenBank/DDBJ whole genome shotgun (WGS) entry which is preliminary data.</text>
</comment>
<sequence length="184" mass="20612">MSITYLIVPGYTNSGPEHWQSYMERKYSNVVRVQQENWNSPVRNAWVNNLNKTIENTQGDLFLIGHSCGAVTIAQWSFQHENSRVKGALLVAPADVDAEDTIPEIKVQRPLPLLKQLPFPATMICSDNDKYLSLEKAHLLARIWGTSLKIIRGAGHLNTAVGYGEWEEGEKLINELSGGNLVVR</sequence>
<accession>A0ABS0U0Z6</accession>
<dbReference type="Gene3D" id="3.40.50.1820">
    <property type="entry name" value="alpha/beta hydrolase"/>
    <property type="match status" value="1"/>
</dbReference>
<dbReference type="InterPro" id="IPR029058">
    <property type="entry name" value="AB_hydrolase_fold"/>
</dbReference>
<gene>
    <name evidence="1" type="ORF">H8A87_02070</name>
</gene>
<protein>
    <submittedName>
        <fullName evidence="1">Alpha/beta hydrolase</fullName>
    </submittedName>
</protein>